<reference evidence="13" key="2">
    <citation type="submission" date="2025-09" db="UniProtKB">
        <authorList>
            <consortium name="Ensembl"/>
        </authorList>
    </citation>
    <scope>IDENTIFICATION</scope>
</reference>
<sequence>METPVVAAAILILAFATMATSEYPRTCEPLEKTDKRLWSGEAQNISTACQSNYSMNSYEVHILSLEFTATDSNSSDMLLNLTAMKSSHLIVSSNVRISIYVSALENKEHLNIITTDQVSTKGHVSVLMTLPSNAEDLLKGVTALFGGVTSSTSIKDPKSISFSGVQASGTTQPPTEQAIADLSICKQLERMSFQMNLYTSPDYTAPVDVTTHVQIGKLLYAEISSSITLREILLHFKVTSCSVSSGTDHNMVWDLPFTEVPCPPQACRHSTRLSLSPMEPREPTAANWALECSMMVWTTESDRPVPCAYSTSVKRNIELTPPSLHPAHNQKDQVPLTMQLFITPDFMDPIDQTTRIPRDTPIYAEISSNTLGGIVLQFKVTSCSAALGFHLGLVWDLPFTEVPCPPQACRHSTRLSLSLMELPEPADASWALECSAQMCANMDNFTSGCVNVGSVRRNLMVASYLFPTSLPFMEDSQAHVFRERKDTGAPSLSFHPDIGPSQPAPDSQKDQVPLLMQLFTSTDFSDPIDPMTRVPSDKPLYAEVAYRTLGDISMSVYLQVTTCIVTSRSSCDASLSLPFTTERCPAKVCPHSVRLGFSLLPLQHLRPSSWFLECPVQMCFPEGNYQCIDVGSVKRNLEITRASLSPARQCVDFGPSAVLGVAFGGFLTGVVFVGILWFIRTRTGCPRLQTKRDPVSAIPPPSENSSANGSIDSTQSTPTSSMA</sequence>
<feature type="region of interest" description="Disordered" evidence="9">
    <location>
        <begin position="690"/>
        <end position="723"/>
    </location>
</feature>
<dbReference type="GO" id="GO:0017015">
    <property type="term" value="P:regulation of transforming growth factor beta receptor signaling pathway"/>
    <property type="evidence" value="ECO:0007669"/>
    <property type="project" value="TreeGrafter"/>
</dbReference>
<evidence type="ECO:0000256" key="8">
    <source>
        <dbReference type="ARBA" id="ARBA00023180"/>
    </source>
</evidence>
<dbReference type="GeneTree" id="ENSGT01010000222537"/>
<dbReference type="Gene3D" id="2.60.40.4100">
    <property type="entry name" value="Zona pellucida, ZP-C domain"/>
    <property type="match status" value="1"/>
</dbReference>
<evidence type="ECO:0000256" key="5">
    <source>
        <dbReference type="ARBA" id="ARBA00022989"/>
    </source>
</evidence>
<evidence type="ECO:0000256" key="9">
    <source>
        <dbReference type="SAM" id="MobiDB-lite"/>
    </source>
</evidence>
<dbReference type="STRING" id="1676925.ENSPKIP00000021317"/>
<feature type="domain" description="TGFBR3/Endoglin-like N-terminal" evidence="12">
    <location>
        <begin position="43"/>
        <end position="169"/>
    </location>
</feature>
<proteinExistence type="predicted"/>
<feature type="signal peptide" evidence="11">
    <location>
        <begin position="1"/>
        <end position="21"/>
    </location>
</feature>
<evidence type="ECO:0000256" key="1">
    <source>
        <dbReference type="ARBA" id="ARBA00004251"/>
    </source>
</evidence>
<evidence type="ECO:0000256" key="3">
    <source>
        <dbReference type="ARBA" id="ARBA00022692"/>
    </source>
</evidence>
<keyword evidence="14" id="KW-1185">Reference proteome</keyword>
<dbReference type="GO" id="GO:0050431">
    <property type="term" value="F:transforming growth factor beta binding"/>
    <property type="evidence" value="ECO:0007669"/>
    <property type="project" value="TreeGrafter"/>
</dbReference>
<dbReference type="GO" id="GO:0001837">
    <property type="term" value="P:epithelial to mesenchymal transition"/>
    <property type="evidence" value="ECO:0007669"/>
    <property type="project" value="TreeGrafter"/>
</dbReference>
<keyword evidence="6 10" id="KW-0472">Membrane</keyword>
<dbReference type="Proteomes" id="UP000261540">
    <property type="component" value="Unplaced"/>
</dbReference>
<keyword evidence="2" id="KW-1003">Cell membrane</keyword>
<evidence type="ECO:0000256" key="6">
    <source>
        <dbReference type="ARBA" id="ARBA00023136"/>
    </source>
</evidence>
<keyword evidence="7" id="KW-1015">Disulfide bond</keyword>
<dbReference type="GO" id="GO:0005114">
    <property type="term" value="F:type II transforming growth factor beta receptor binding"/>
    <property type="evidence" value="ECO:0007669"/>
    <property type="project" value="TreeGrafter"/>
</dbReference>
<feature type="transmembrane region" description="Helical" evidence="10">
    <location>
        <begin position="657"/>
        <end position="679"/>
    </location>
</feature>
<dbReference type="Pfam" id="PF26060">
    <property type="entry name" value="TGFBR3_N"/>
    <property type="match status" value="1"/>
</dbReference>
<evidence type="ECO:0000256" key="4">
    <source>
        <dbReference type="ARBA" id="ARBA00022729"/>
    </source>
</evidence>
<protein>
    <submittedName>
        <fullName evidence="13">Uncharacterized LOC111843469</fullName>
    </submittedName>
</protein>
<dbReference type="PANTHER" id="PTHR14002">
    <property type="entry name" value="ENDOGLIN/TGF-BETA RECEPTOR TYPE III"/>
    <property type="match status" value="1"/>
</dbReference>
<evidence type="ECO:0000256" key="7">
    <source>
        <dbReference type="ARBA" id="ARBA00023157"/>
    </source>
</evidence>
<name>A0A3B3RRX9_9TELE</name>
<feature type="chain" id="PRO_5017246628" evidence="11">
    <location>
        <begin position="22"/>
        <end position="723"/>
    </location>
</feature>
<dbReference type="GO" id="GO:0005024">
    <property type="term" value="F:transforming growth factor beta receptor activity"/>
    <property type="evidence" value="ECO:0007669"/>
    <property type="project" value="TreeGrafter"/>
</dbReference>
<dbReference type="PANTHER" id="PTHR14002:SF41">
    <property type="entry name" value="ENDOGLIN"/>
    <property type="match status" value="1"/>
</dbReference>
<accession>A0A3B3RRX9</accession>
<dbReference type="GO" id="GO:0007179">
    <property type="term" value="P:transforming growth factor beta receptor signaling pathway"/>
    <property type="evidence" value="ECO:0007669"/>
    <property type="project" value="TreeGrafter"/>
</dbReference>
<dbReference type="KEGG" id="pki:111843469"/>
<dbReference type="AlphaFoldDB" id="A0A3B3RRX9"/>
<evidence type="ECO:0000256" key="10">
    <source>
        <dbReference type="SAM" id="Phobius"/>
    </source>
</evidence>
<dbReference type="OrthoDB" id="10072329at2759"/>
<organism evidence="13 14">
    <name type="scientific">Paramormyrops kingsleyae</name>
    <dbReference type="NCBI Taxonomy" id="1676925"/>
    <lineage>
        <taxon>Eukaryota</taxon>
        <taxon>Metazoa</taxon>
        <taxon>Chordata</taxon>
        <taxon>Craniata</taxon>
        <taxon>Vertebrata</taxon>
        <taxon>Euteleostomi</taxon>
        <taxon>Actinopterygii</taxon>
        <taxon>Neopterygii</taxon>
        <taxon>Teleostei</taxon>
        <taxon>Osteoglossocephala</taxon>
        <taxon>Osteoglossomorpha</taxon>
        <taxon>Osteoglossiformes</taxon>
        <taxon>Mormyridae</taxon>
        <taxon>Paramormyrops</taxon>
    </lineage>
</organism>
<feature type="compositionally biased region" description="Polar residues" evidence="9">
    <location>
        <begin position="703"/>
        <end position="723"/>
    </location>
</feature>
<evidence type="ECO:0000259" key="12">
    <source>
        <dbReference type="Pfam" id="PF26060"/>
    </source>
</evidence>
<dbReference type="GO" id="GO:0016477">
    <property type="term" value="P:cell migration"/>
    <property type="evidence" value="ECO:0007669"/>
    <property type="project" value="TreeGrafter"/>
</dbReference>
<keyword evidence="3 10" id="KW-0812">Transmembrane</keyword>
<evidence type="ECO:0000256" key="2">
    <source>
        <dbReference type="ARBA" id="ARBA00022475"/>
    </source>
</evidence>
<keyword evidence="8" id="KW-0325">Glycoprotein</keyword>
<evidence type="ECO:0000313" key="14">
    <source>
        <dbReference type="Proteomes" id="UP000261540"/>
    </source>
</evidence>
<dbReference type="GO" id="GO:0005539">
    <property type="term" value="F:glycosaminoglycan binding"/>
    <property type="evidence" value="ECO:0007669"/>
    <property type="project" value="TreeGrafter"/>
</dbReference>
<dbReference type="Ensembl" id="ENSPKIT00000001952.1">
    <property type="protein sequence ID" value="ENSPKIP00000021317.1"/>
    <property type="gene ID" value="ENSPKIG00000005773.1"/>
</dbReference>
<evidence type="ECO:0000256" key="11">
    <source>
        <dbReference type="SAM" id="SignalP"/>
    </source>
</evidence>
<dbReference type="InterPro" id="IPR058899">
    <property type="entry name" value="TGFBR3/Endoglin-like_N"/>
</dbReference>
<keyword evidence="5 10" id="KW-1133">Transmembrane helix</keyword>
<reference evidence="13" key="1">
    <citation type="submission" date="2025-08" db="UniProtKB">
        <authorList>
            <consortium name="Ensembl"/>
        </authorList>
    </citation>
    <scope>IDENTIFICATION</scope>
</reference>
<dbReference type="InterPro" id="IPR042235">
    <property type="entry name" value="ZP-C_dom"/>
</dbReference>
<evidence type="ECO:0000313" key="13">
    <source>
        <dbReference type="Ensembl" id="ENSPKIP00000021317.1"/>
    </source>
</evidence>
<keyword evidence="4 11" id="KW-0732">Signal</keyword>
<comment type="subcellular location">
    <subcellularLocation>
        <location evidence="1">Cell membrane</location>
        <topology evidence="1">Single-pass type I membrane protein</topology>
    </subcellularLocation>
</comment>